<dbReference type="Proteomes" id="UP000092445">
    <property type="component" value="Unassembled WGS sequence"/>
</dbReference>
<name>A0A1B0A3Z2_GLOPL</name>
<accession>A0A1B0A3Z2</accession>
<dbReference type="VEuPathDB" id="VectorBase:GPAI033737"/>
<sequence length="410" mass="46610">MWMDLFSSTLQALNGHCVSGYNSSGSKAPLRRKVRKTSRRKRKRRRYGYSCTASGNEKYSNNYNNNNNNRSNSNNHNNNRKNVNMQSSLCHTVKYNGNDDNDDDNDDHDVFVAVFAKNNDNDDHNDVDVDNKCKIVVNNVRKMAQMHCINNKEHNMNINYNNKSSNQRNDISESNCKSNNHDSNGNNGSYCLGARDSKKMTTLLTSPITVTRNTTALPTATATAAAIATGRDIRPPTKMEQVQLCQNKRRKTRRRREMGSEASTKQPKYLYSREKYVTTEAETTTTTTTAATSATMVERKFKSATFHSRLAPMATPRKTAKGLSSTACTFVWRHRHCWFSMRWPHTLHKSYAVIFMAMLVFSICHKSVTFQQALPITKMQQQEKPHQSLETECDLLIVCDLSGLCSLVQN</sequence>
<feature type="region of interest" description="Disordered" evidence="1">
    <location>
        <begin position="240"/>
        <end position="265"/>
    </location>
</feature>
<feature type="compositionally biased region" description="Basic residues" evidence="1">
    <location>
        <begin position="247"/>
        <end position="256"/>
    </location>
</feature>
<dbReference type="AlphaFoldDB" id="A0A1B0A3Z2"/>
<feature type="region of interest" description="Disordered" evidence="1">
    <location>
        <begin position="160"/>
        <end position="188"/>
    </location>
</feature>
<keyword evidence="3" id="KW-1185">Reference proteome</keyword>
<reference evidence="2" key="2">
    <citation type="submission" date="2020-05" db="UniProtKB">
        <authorList>
            <consortium name="EnsemblMetazoa"/>
        </authorList>
    </citation>
    <scope>IDENTIFICATION</scope>
    <source>
        <strain evidence="2">IAEA</strain>
    </source>
</reference>
<evidence type="ECO:0000313" key="3">
    <source>
        <dbReference type="Proteomes" id="UP000092445"/>
    </source>
</evidence>
<evidence type="ECO:0000256" key="1">
    <source>
        <dbReference type="SAM" id="MobiDB-lite"/>
    </source>
</evidence>
<feature type="region of interest" description="Disordered" evidence="1">
    <location>
        <begin position="19"/>
        <end position="82"/>
    </location>
</feature>
<dbReference type="EnsemblMetazoa" id="GPAI033737-RA">
    <property type="protein sequence ID" value="GPAI033737-PA"/>
    <property type="gene ID" value="GPAI033737"/>
</dbReference>
<feature type="compositionally biased region" description="Basic residues" evidence="1">
    <location>
        <begin position="29"/>
        <end position="47"/>
    </location>
</feature>
<organism evidence="2 3">
    <name type="scientific">Glossina pallidipes</name>
    <name type="common">Tsetse fly</name>
    <dbReference type="NCBI Taxonomy" id="7398"/>
    <lineage>
        <taxon>Eukaryota</taxon>
        <taxon>Metazoa</taxon>
        <taxon>Ecdysozoa</taxon>
        <taxon>Arthropoda</taxon>
        <taxon>Hexapoda</taxon>
        <taxon>Insecta</taxon>
        <taxon>Pterygota</taxon>
        <taxon>Neoptera</taxon>
        <taxon>Endopterygota</taxon>
        <taxon>Diptera</taxon>
        <taxon>Brachycera</taxon>
        <taxon>Muscomorpha</taxon>
        <taxon>Hippoboscoidea</taxon>
        <taxon>Glossinidae</taxon>
        <taxon>Glossina</taxon>
    </lineage>
</organism>
<reference evidence="3" key="1">
    <citation type="submission" date="2014-03" db="EMBL/GenBank/DDBJ databases">
        <authorList>
            <person name="Aksoy S."/>
            <person name="Warren W."/>
            <person name="Wilson R.K."/>
        </authorList>
    </citation>
    <scope>NUCLEOTIDE SEQUENCE [LARGE SCALE GENOMIC DNA]</scope>
    <source>
        <strain evidence="3">IAEA</strain>
    </source>
</reference>
<evidence type="ECO:0000313" key="2">
    <source>
        <dbReference type="EnsemblMetazoa" id="GPAI033737-PA"/>
    </source>
</evidence>
<feature type="compositionally biased region" description="Low complexity" evidence="1">
    <location>
        <begin position="56"/>
        <end position="82"/>
    </location>
</feature>
<proteinExistence type="predicted"/>
<protein>
    <submittedName>
        <fullName evidence="2">Uncharacterized protein</fullName>
    </submittedName>
</protein>